<dbReference type="Proteomes" id="UP000294419">
    <property type="component" value="Chromosome"/>
</dbReference>
<dbReference type="AlphaFoldDB" id="A0A4V1AL61"/>
<name>A0A4V1AL61_9FLAO</name>
<organism evidence="1 2">
    <name type="scientific">Chryseobacterium salivictor</name>
    <dbReference type="NCBI Taxonomy" id="2547600"/>
    <lineage>
        <taxon>Bacteria</taxon>
        <taxon>Pseudomonadati</taxon>
        <taxon>Bacteroidota</taxon>
        <taxon>Flavobacteriia</taxon>
        <taxon>Flavobacteriales</taxon>
        <taxon>Weeksellaceae</taxon>
        <taxon>Chryseobacterium group</taxon>
        <taxon>Chryseobacterium</taxon>
    </lineage>
</organism>
<dbReference type="KEGG" id="csal:NBC122_01829"/>
<evidence type="ECO:0008006" key="3">
    <source>
        <dbReference type="Google" id="ProtNLM"/>
    </source>
</evidence>
<dbReference type="NCBIfam" id="TIGR01200">
    <property type="entry name" value="GLPGLI"/>
    <property type="match status" value="1"/>
</dbReference>
<dbReference type="InterPro" id="IPR005901">
    <property type="entry name" value="GLPGLI"/>
</dbReference>
<sequence>MKLKFFILTLFPTLIFSQNSSFIYEMKFKPNSDSTKTEKIIYFLDVKNQESIFRSEKFRTSDSLRIKRGYGNSADMQFNNKQLYVYKKYDKNVVNKYVFIPFIEPKYTIKVKKNLIWKITNEKRKIGQYDCQKAETNYGGRKWFAWFTNEIPIQDGPYVFRGLPGLIVDISDENSDYYFKLGEVRHFLWKEFYLETSQNEISWEDFKKLQMNFYNNPFAVLNKSDVTNYDEAGNIVETDLKRMTESIQERIRNNNNPIELDQKLDY</sequence>
<reference evidence="1 2" key="1">
    <citation type="submission" date="2019-03" db="EMBL/GenBank/DDBJ databases">
        <authorList>
            <person name="Kim H."/>
            <person name="Yu S.-M."/>
        </authorList>
    </citation>
    <scope>NUCLEOTIDE SEQUENCE [LARGE SCALE GENOMIC DNA]</scope>
    <source>
        <strain evidence="1 2">NBC122</strain>
    </source>
</reference>
<dbReference type="EMBL" id="CP037954">
    <property type="protein sequence ID" value="QBO58644.1"/>
    <property type="molecule type" value="Genomic_DNA"/>
</dbReference>
<keyword evidence="2" id="KW-1185">Reference proteome</keyword>
<protein>
    <recommendedName>
        <fullName evidence="3">GLPGLI family protein</fullName>
    </recommendedName>
</protein>
<gene>
    <name evidence="1" type="ORF">NBC122_01829</name>
</gene>
<proteinExistence type="predicted"/>
<dbReference type="OrthoDB" id="1440774at2"/>
<evidence type="ECO:0000313" key="1">
    <source>
        <dbReference type="EMBL" id="QBO58644.1"/>
    </source>
</evidence>
<evidence type="ECO:0000313" key="2">
    <source>
        <dbReference type="Proteomes" id="UP000294419"/>
    </source>
</evidence>
<dbReference type="RefSeq" id="WP_133440057.1">
    <property type="nucleotide sequence ID" value="NZ_CP037954.1"/>
</dbReference>
<accession>A0A4V1AL61</accession>
<dbReference type="Pfam" id="PF09697">
    <property type="entry name" value="Porph_ging"/>
    <property type="match status" value="1"/>
</dbReference>